<name>A0A0D2HA29_9EURO</name>
<dbReference type="GO" id="GO:0008610">
    <property type="term" value="P:lipid biosynthetic process"/>
    <property type="evidence" value="ECO:0007669"/>
    <property type="project" value="InterPro"/>
</dbReference>
<evidence type="ECO:0000313" key="9">
    <source>
        <dbReference type="Proteomes" id="UP000053411"/>
    </source>
</evidence>
<keyword evidence="2 6" id="KW-0812">Transmembrane</keyword>
<protein>
    <recommendedName>
        <fullName evidence="7">Fatty acid hydroxylase domain-containing protein</fullName>
    </recommendedName>
</protein>
<dbReference type="GO" id="GO:0005506">
    <property type="term" value="F:iron ion binding"/>
    <property type="evidence" value="ECO:0007669"/>
    <property type="project" value="InterPro"/>
</dbReference>
<feature type="region of interest" description="Disordered" evidence="5">
    <location>
        <begin position="345"/>
        <end position="366"/>
    </location>
</feature>
<dbReference type="PANTHER" id="PTHR11863">
    <property type="entry name" value="STEROL DESATURASE"/>
    <property type="match status" value="1"/>
</dbReference>
<dbReference type="RefSeq" id="XP_016632863.1">
    <property type="nucleotide sequence ID" value="XM_016775704.1"/>
</dbReference>
<feature type="transmembrane region" description="Helical" evidence="6">
    <location>
        <begin position="171"/>
        <end position="191"/>
    </location>
</feature>
<evidence type="ECO:0000256" key="5">
    <source>
        <dbReference type="SAM" id="MobiDB-lite"/>
    </source>
</evidence>
<reference evidence="8 9" key="1">
    <citation type="submission" date="2015-01" db="EMBL/GenBank/DDBJ databases">
        <title>The Genome Sequence of Fonsecaea multimorphosa CBS 102226.</title>
        <authorList>
            <consortium name="The Broad Institute Genomics Platform"/>
            <person name="Cuomo C."/>
            <person name="de Hoog S."/>
            <person name="Gorbushina A."/>
            <person name="Stielow B."/>
            <person name="Teixiera M."/>
            <person name="Abouelleil A."/>
            <person name="Chapman S.B."/>
            <person name="Priest M."/>
            <person name="Young S.K."/>
            <person name="Wortman J."/>
            <person name="Nusbaum C."/>
            <person name="Birren B."/>
        </authorList>
    </citation>
    <scope>NUCLEOTIDE SEQUENCE [LARGE SCALE GENOMIC DNA]</scope>
    <source>
        <strain evidence="8 9">CBS 102226</strain>
    </source>
</reference>
<evidence type="ECO:0000256" key="3">
    <source>
        <dbReference type="ARBA" id="ARBA00022989"/>
    </source>
</evidence>
<evidence type="ECO:0000256" key="6">
    <source>
        <dbReference type="SAM" id="Phobius"/>
    </source>
</evidence>
<keyword evidence="9" id="KW-1185">Reference proteome</keyword>
<organism evidence="8 9">
    <name type="scientific">Fonsecaea multimorphosa CBS 102226</name>
    <dbReference type="NCBI Taxonomy" id="1442371"/>
    <lineage>
        <taxon>Eukaryota</taxon>
        <taxon>Fungi</taxon>
        <taxon>Dikarya</taxon>
        <taxon>Ascomycota</taxon>
        <taxon>Pezizomycotina</taxon>
        <taxon>Eurotiomycetes</taxon>
        <taxon>Chaetothyriomycetidae</taxon>
        <taxon>Chaetothyriales</taxon>
        <taxon>Herpotrichiellaceae</taxon>
        <taxon>Fonsecaea</taxon>
    </lineage>
</organism>
<dbReference type="Pfam" id="PF04116">
    <property type="entry name" value="FA_hydroxylase"/>
    <property type="match status" value="1"/>
</dbReference>
<dbReference type="GO" id="GO:0016491">
    <property type="term" value="F:oxidoreductase activity"/>
    <property type="evidence" value="ECO:0007669"/>
    <property type="project" value="InterPro"/>
</dbReference>
<dbReference type="OrthoDB" id="6354873at2759"/>
<dbReference type="EMBL" id="KN848070">
    <property type="protein sequence ID" value="KIX98740.1"/>
    <property type="molecule type" value="Genomic_DNA"/>
</dbReference>
<feature type="transmembrane region" description="Helical" evidence="6">
    <location>
        <begin position="86"/>
        <end position="112"/>
    </location>
</feature>
<evidence type="ECO:0000256" key="1">
    <source>
        <dbReference type="ARBA" id="ARBA00004370"/>
    </source>
</evidence>
<dbReference type="GeneID" id="27710947"/>
<dbReference type="STRING" id="1442371.A0A0D2HA29"/>
<feature type="transmembrane region" description="Helical" evidence="6">
    <location>
        <begin position="243"/>
        <end position="262"/>
    </location>
</feature>
<feature type="domain" description="Fatty acid hydroxylase" evidence="7">
    <location>
        <begin position="178"/>
        <end position="303"/>
    </location>
</feature>
<evidence type="ECO:0000259" key="7">
    <source>
        <dbReference type="Pfam" id="PF04116"/>
    </source>
</evidence>
<accession>A0A0D2HA29</accession>
<dbReference type="VEuPathDB" id="FungiDB:Z520_05201"/>
<evidence type="ECO:0000256" key="2">
    <source>
        <dbReference type="ARBA" id="ARBA00022692"/>
    </source>
</evidence>
<evidence type="ECO:0000313" key="8">
    <source>
        <dbReference type="EMBL" id="KIX98740.1"/>
    </source>
</evidence>
<dbReference type="Proteomes" id="UP000053411">
    <property type="component" value="Unassembled WGS sequence"/>
</dbReference>
<dbReference type="AlphaFoldDB" id="A0A0D2HA29"/>
<sequence>MDIVLQVADTLLLDRIYAALLPISPSSFPEPKVNESNSLPFGSQEAASLLPQFKYTYEPASKYLHLDPTEWAYKSSWPRDTVYRQFVSLFMITWLFGSVLYFGFATLSYFFVFDKETMKHPKFLNNQVRKEIAQACQAMPGMAFLTALCMLAEVRGYSKLFDQPSEAPFPWYNFLQFPLFILFTDCGIYWIHRGLHHPLVYKTLHKPHHRWIMPTPFASYAFHPVDGFCQSIPYHLFTFVLPLQKVAFIALFTFINFWTILIHDGEFYANNPVINGAACHSAHHAYFNYNYGQFTTLWDRLGGSYRRPNMDLFHKETKMGKRELDRQTEETEEILKEVEGQDDRDYLVEETEESKPRWRRTGRSGR</sequence>
<evidence type="ECO:0000256" key="4">
    <source>
        <dbReference type="ARBA" id="ARBA00023136"/>
    </source>
</evidence>
<feature type="transmembrane region" description="Helical" evidence="6">
    <location>
        <begin position="132"/>
        <end position="151"/>
    </location>
</feature>
<gene>
    <name evidence="8" type="ORF">Z520_05201</name>
</gene>
<dbReference type="InterPro" id="IPR050307">
    <property type="entry name" value="Sterol_Desaturase_Related"/>
</dbReference>
<dbReference type="GO" id="GO:0016020">
    <property type="term" value="C:membrane"/>
    <property type="evidence" value="ECO:0007669"/>
    <property type="project" value="UniProtKB-SubCell"/>
</dbReference>
<keyword evidence="3 6" id="KW-1133">Transmembrane helix</keyword>
<comment type="subcellular location">
    <subcellularLocation>
        <location evidence="1">Membrane</location>
    </subcellularLocation>
</comment>
<keyword evidence="4 6" id="KW-0472">Membrane</keyword>
<feature type="compositionally biased region" description="Basic residues" evidence="5">
    <location>
        <begin position="357"/>
        <end position="366"/>
    </location>
</feature>
<proteinExistence type="predicted"/>
<dbReference type="InterPro" id="IPR006694">
    <property type="entry name" value="Fatty_acid_hydroxylase"/>
</dbReference>